<sequence length="245" mass="26364">MANFVLVHGAWHGGWCWRRVVQALASQGHRAHALTLTGVGERAHLMSSAITLETHIADVLAAIDAEEMDDVVLAVHSYAGMLGTAVADREPQRLRQLVYVDAVVPRPGESWGGTHSSAVREARLAAAAASPDYSFPPPDPAVFGLAGADLEWVRRRQTPHPGHTYQAALQFDPVRVATVPRTFVSCVNPTLGTIDAIRPRVRDPRFWDGAWQGGGGARVIDLQTGHDPMITAPADLTRILLEGAA</sequence>
<protein>
    <submittedName>
        <fullName evidence="3">Alpha/beta fold hydrolase</fullName>
    </submittedName>
</protein>
<dbReference type="EMBL" id="JBHSMF010000005">
    <property type="protein sequence ID" value="MFC5497145.1"/>
    <property type="molecule type" value="Genomic_DNA"/>
</dbReference>
<dbReference type="PANTHER" id="PTHR10992:SF1083">
    <property type="entry name" value="METHYLESTERASE 1"/>
    <property type="match status" value="1"/>
</dbReference>
<feature type="domain" description="AB hydrolase-1" evidence="2">
    <location>
        <begin position="4"/>
        <end position="236"/>
    </location>
</feature>
<organism evidence="3 4">
    <name type="scientific">Caenimonas terrae</name>
    <dbReference type="NCBI Taxonomy" id="696074"/>
    <lineage>
        <taxon>Bacteria</taxon>
        <taxon>Pseudomonadati</taxon>
        <taxon>Pseudomonadota</taxon>
        <taxon>Betaproteobacteria</taxon>
        <taxon>Burkholderiales</taxon>
        <taxon>Comamonadaceae</taxon>
        <taxon>Caenimonas</taxon>
    </lineage>
</organism>
<evidence type="ECO:0000313" key="3">
    <source>
        <dbReference type="EMBL" id="MFC5497145.1"/>
    </source>
</evidence>
<accession>A0ABW0N9H2</accession>
<name>A0ABW0N9H2_9BURK</name>
<comment type="caution">
    <text evidence="3">The sequence shown here is derived from an EMBL/GenBank/DDBJ whole genome shotgun (WGS) entry which is preliminary data.</text>
</comment>
<dbReference type="Proteomes" id="UP001596037">
    <property type="component" value="Unassembled WGS sequence"/>
</dbReference>
<dbReference type="InterPro" id="IPR045889">
    <property type="entry name" value="MES/HNL"/>
</dbReference>
<dbReference type="GO" id="GO:0016787">
    <property type="term" value="F:hydrolase activity"/>
    <property type="evidence" value="ECO:0007669"/>
    <property type="project" value="UniProtKB-KW"/>
</dbReference>
<dbReference type="PANTHER" id="PTHR10992">
    <property type="entry name" value="METHYLESTERASE FAMILY MEMBER"/>
    <property type="match status" value="1"/>
</dbReference>
<dbReference type="Pfam" id="PF12697">
    <property type="entry name" value="Abhydrolase_6"/>
    <property type="match status" value="1"/>
</dbReference>
<dbReference type="InterPro" id="IPR029058">
    <property type="entry name" value="AB_hydrolase_fold"/>
</dbReference>
<proteinExistence type="predicted"/>
<dbReference type="InterPro" id="IPR000073">
    <property type="entry name" value="AB_hydrolase_1"/>
</dbReference>
<evidence type="ECO:0000256" key="1">
    <source>
        <dbReference type="ARBA" id="ARBA00022801"/>
    </source>
</evidence>
<evidence type="ECO:0000313" key="4">
    <source>
        <dbReference type="Proteomes" id="UP001596037"/>
    </source>
</evidence>
<reference evidence="4" key="1">
    <citation type="journal article" date="2019" name="Int. J. Syst. Evol. Microbiol.">
        <title>The Global Catalogue of Microorganisms (GCM) 10K type strain sequencing project: providing services to taxonomists for standard genome sequencing and annotation.</title>
        <authorList>
            <consortium name="The Broad Institute Genomics Platform"/>
            <consortium name="The Broad Institute Genome Sequencing Center for Infectious Disease"/>
            <person name="Wu L."/>
            <person name="Ma J."/>
        </authorList>
    </citation>
    <scope>NUCLEOTIDE SEQUENCE [LARGE SCALE GENOMIC DNA]</scope>
    <source>
        <strain evidence="4">CCUG 57401</strain>
    </source>
</reference>
<keyword evidence="1 3" id="KW-0378">Hydrolase</keyword>
<gene>
    <name evidence="3" type="ORF">ACFPOE_06340</name>
</gene>
<dbReference type="SUPFAM" id="SSF53474">
    <property type="entry name" value="alpha/beta-Hydrolases"/>
    <property type="match status" value="1"/>
</dbReference>
<keyword evidence="4" id="KW-1185">Reference proteome</keyword>
<dbReference type="Gene3D" id="3.40.50.1820">
    <property type="entry name" value="alpha/beta hydrolase"/>
    <property type="match status" value="1"/>
</dbReference>
<evidence type="ECO:0000259" key="2">
    <source>
        <dbReference type="Pfam" id="PF12697"/>
    </source>
</evidence>
<dbReference type="RefSeq" id="WP_376849168.1">
    <property type="nucleotide sequence ID" value="NZ_JBHSMF010000005.1"/>
</dbReference>